<keyword evidence="16 20" id="KW-0234">DNA repair</keyword>
<evidence type="ECO:0000256" key="4">
    <source>
        <dbReference type="ARBA" id="ARBA00022705"/>
    </source>
</evidence>
<keyword evidence="7 20" id="KW-0547">Nucleotide-binding</keyword>
<evidence type="ECO:0000256" key="8">
    <source>
        <dbReference type="ARBA" id="ARBA00022759"/>
    </source>
</evidence>
<dbReference type="Pfam" id="PF13087">
    <property type="entry name" value="AAA_12"/>
    <property type="match status" value="1"/>
</dbReference>
<dbReference type="GO" id="GO:0035861">
    <property type="term" value="C:site of double-strand break"/>
    <property type="evidence" value="ECO:0007669"/>
    <property type="project" value="UniProtKB-ARBA"/>
</dbReference>
<dbReference type="Pfam" id="PF08696">
    <property type="entry name" value="Dna2"/>
    <property type="match status" value="1"/>
</dbReference>
<evidence type="ECO:0000256" key="12">
    <source>
        <dbReference type="ARBA" id="ARBA00022840"/>
    </source>
</evidence>
<dbReference type="FunFam" id="3.40.50.300:FF:000789">
    <property type="entry name" value="DNA replication ATP-dependent helicase/nuclease DNA2"/>
    <property type="match status" value="1"/>
</dbReference>
<evidence type="ECO:0000256" key="14">
    <source>
        <dbReference type="ARBA" id="ARBA00023014"/>
    </source>
</evidence>
<evidence type="ECO:0000256" key="13">
    <source>
        <dbReference type="ARBA" id="ARBA00023004"/>
    </source>
</evidence>
<dbReference type="GO" id="GO:0003677">
    <property type="term" value="F:DNA binding"/>
    <property type="evidence" value="ECO:0007669"/>
    <property type="project" value="UniProtKB-UniRule"/>
</dbReference>
<feature type="domain" description="DNA2/NAM7 helicase helicase" evidence="23">
    <location>
        <begin position="1071"/>
        <end position="1164"/>
    </location>
</feature>
<dbReference type="GO" id="GO:0005634">
    <property type="term" value="C:nucleus"/>
    <property type="evidence" value="ECO:0007669"/>
    <property type="project" value="UniProtKB-SubCell"/>
</dbReference>
<evidence type="ECO:0000256" key="18">
    <source>
        <dbReference type="ARBA" id="ARBA00023268"/>
    </source>
</evidence>
<evidence type="ECO:0000256" key="20">
    <source>
        <dbReference type="RuleBase" id="RU367041"/>
    </source>
</evidence>
<evidence type="ECO:0000259" key="24">
    <source>
        <dbReference type="Pfam" id="PF13087"/>
    </source>
</evidence>
<dbReference type="EC" id="3.1.-.-" evidence="20"/>
<dbReference type="CDD" id="cd18041">
    <property type="entry name" value="DEXXQc_DNA2"/>
    <property type="match status" value="1"/>
</dbReference>
<sequence length="1566" mass="172400">MDGSQPPLGQAADQVYWATSPPAKNPPHLGDDRFLDDEISEMVSLFSEADHAEGSPPNNAAERLFSEERLKRFDSAQLGVLCPPSPARRARAQRAHSYDPKRVHRTPTVNSDAEAESRRLLDRFLAAQRTPDSKAAAVKEAGQKRTVDQRSPASPRLAHKRSAVDALPFGSPPEQGGNPFRRSASTPHPTPAAPRIRLPPANLPARTVDRALPALPSLLRSTSSFDIEDIAELEAAMSVYESQIPKNCRLPPPATRTPELPAPPLTVDQDARAEKEYQSHPSPRVEPPLVVTSLNLKPAAPNATAALPISTTHLPPSRELEHRRYERFLVLQVAVQYYAAAPVAAGLGPATTYQYPERVLRLFAERAGYERFAHLREDWWGTEVAVGDYVHVVATFDLASRRTIIDNTTGMLVVHPDCLITSTNLSNAFVCLRRSVLQGRVREPSDLNAAMIYGSLIHQLFQSAIRVNDFSPAYLDPLIDRLVNHAIPDLFLVGEDEAKATAHLQEWSVVLRNWAQTYVRPAPHPEAVVKGHCPVPDDLAAPPVGPSTAVVAIQRVLDIEENIWSPMYGLKGKIDVSVQAVVREPRANGGTRTRTLVLPLELKTSKSSRVTAHRAQVALYTLLMADRYDLPVTAGLLYYMKTHETVLVPGLRDELRGLIIKRNEMANYLVGSQRRRQQLPPMIKDPRTCKTCPALTTCLLFHRAVELGTEASSGLGALFTARMQTVTSSQEAFFARWQQLIDLEETDIARLRRELWTLQAPEREALGRCLAGLAVLEYPPEDTSEVDGIDRFRYRFHRPAQPATTATPPPEGAGSPATAAATTSSSVSFLHSQINAGDPIVVSSEVGHYALALGFVLEISERELVITLDRALRGIPRRVTPFNRVTNQQHTGVMEVAFMPATRPGYPPQIHTRVTHYGVRRTATSADLNDGDTTTVAAVRHAKSATVGQGTPPNVITTLSTYRVDRDELTTGMSAIRYNLVALFSSDGDLRRRRLLVDLAAPRFRRQILATEGKSLNTQGTVPHPTPTPTPTPTPASVAPPAVNVADSNDEDDERDRLHVPADRLAALARLNVDQREAVAKVLNAQDYTLILGMPGTGKTSTIAFLVNVLVACGQSVLLTSYTHTAVDNILLKVAEDNPDLRAIRLGSRMRVHPGVQHFVAQTAHLTTVHQVETYYADAQVVATTCLGIGHALFQKRRFDFCIVDEASQITLPVCVGPLRFAHRFVLVGDHYQLPPLVRTTEARLHGLSLSLFKQLSEAHPESVVTLAHQYRMNADIMRLVNHLIYDQRLRCGTGRVAHATLALPNLQRGLEMLHTAPTACSQGGPLGWLPCLGPIDCWLAAAVDPQRSVVLLDTDRLPAPEVRMGDLIQNPAEADLAYQLVECLIRCGLPEDEIGLITPYRAQVKLLRHRLAEARPAVEVHTVDKYQGRDKRCILMSFVRSNTGGHVGELLRDWRRINVALTRAKHKLVLIGSATTLNETPLFAEMLRFLSGRDWVLTLPPGAHQRHEIPTTLSTSQAMKHIGPELPRKAEQGGAINSTVRSKIATDYPLLENLLDDLETDLLCP</sequence>
<keyword evidence="26" id="KW-1185">Reference proteome</keyword>
<dbReference type="OrthoDB" id="6513042at2759"/>
<feature type="domain" description="DNA replication factor Dna2 N-terminal" evidence="22">
    <location>
        <begin position="368"/>
        <end position="580"/>
    </location>
</feature>
<evidence type="ECO:0000256" key="21">
    <source>
        <dbReference type="SAM" id="MobiDB-lite"/>
    </source>
</evidence>
<evidence type="ECO:0000313" key="25">
    <source>
        <dbReference type="EMBL" id="KAJ1914962.1"/>
    </source>
</evidence>
<dbReference type="InterPro" id="IPR026851">
    <property type="entry name" value="Dna2/JHS1_DEXXQ-box"/>
</dbReference>
<evidence type="ECO:0000256" key="19">
    <source>
        <dbReference type="ARBA" id="ARBA00047995"/>
    </source>
</evidence>
<dbReference type="CDD" id="cd18808">
    <property type="entry name" value="SF1_C_Upf1"/>
    <property type="match status" value="1"/>
</dbReference>
<feature type="region of interest" description="Disordered" evidence="21">
    <location>
        <begin position="1"/>
        <end position="33"/>
    </location>
</feature>
<comment type="function">
    <text evidence="20">Key enzyme involved in DNA replication and DNA repair. Involved in Okazaki fragments processing by cleaving long flaps that escape FEN1: flaps that are longer than 27 nucleotides are coated by replication protein A complex (RPA), leading to recruit DNA2 which cleaves the flap until it is too short to bind RPA and becomes a substrate for FEN1. Also involved in 5'-end resection of DNA during double-strand break (DSB) repair by mediating the cleavage of 5'-ssDNA.</text>
</comment>
<evidence type="ECO:0000259" key="22">
    <source>
        <dbReference type="Pfam" id="PF08696"/>
    </source>
</evidence>
<dbReference type="InterPro" id="IPR047187">
    <property type="entry name" value="SF1_C_Upf1"/>
</dbReference>
<keyword evidence="11 20" id="KW-0347">Helicase</keyword>
<dbReference type="GO" id="GO:0017116">
    <property type="term" value="F:single-stranded DNA helicase activity"/>
    <property type="evidence" value="ECO:0007669"/>
    <property type="project" value="UniProtKB-UniRule"/>
</dbReference>
<comment type="cofactor">
    <cofactor evidence="1">
        <name>[4Fe-4S] cluster</name>
        <dbReference type="ChEBI" id="CHEBI:49883"/>
    </cofactor>
</comment>
<comment type="caution">
    <text evidence="25">The sequence shown here is derived from an EMBL/GenBank/DDBJ whole genome shotgun (WGS) entry which is preliminary data.</text>
</comment>
<keyword evidence="13 20" id="KW-0408">Iron</keyword>
<keyword evidence="5 20" id="KW-0540">Nuclease</keyword>
<keyword evidence="8 25" id="KW-0255">Endonuclease</keyword>
<keyword evidence="14 20" id="KW-0411">Iron-sulfur</keyword>
<evidence type="ECO:0000256" key="16">
    <source>
        <dbReference type="ARBA" id="ARBA00023204"/>
    </source>
</evidence>
<keyword evidence="4 20" id="KW-0235">DNA replication</keyword>
<dbReference type="GO" id="GO:0033567">
    <property type="term" value="P:DNA replication, Okazaki fragment processing"/>
    <property type="evidence" value="ECO:0007669"/>
    <property type="project" value="UniProtKB-UniRule"/>
</dbReference>
<dbReference type="PANTHER" id="PTHR10887:SF433">
    <property type="entry name" value="DNA REPLICATION ATP-DEPENDENT HELICASE_NUCLEASE DNA2"/>
    <property type="match status" value="1"/>
</dbReference>
<dbReference type="EC" id="3.6.4.12" evidence="20"/>
<feature type="domain" description="DNA2/NAM7 helicase helicase" evidence="23">
    <location>
        <begin position="1174"/>
        <end position="1238"/>
    </location>
</feature>
<dbReference type="GO" id="GO:0005524">
    <property type="term" value="F:ATP binding"/>
    <property type="evidence" value="ECO:0007669"/>
    <property type="project" value="UniProtKB-UniRule"/>
</dbReference>
<keyword evidence="18 20" id="KW-0511">Multifunctional enzyme</keyword>
<keyword evidence="17 20" id="KW-0539">Nucleus</keyword>
<evidence type="ECO:0000256" key="3">
    <source>
        <dbReference type="ARBA" id="ARBA00022485"/>
    </source>
</evidence>
<evidence type="ECO:0000256" key="9">
    <source>
        <dbReference type="ARBA" id="ARBA00022763"/>
    </source>
</evidence>
<dbReference type="GO" id="GO:0051539">
    <property type="term" value="F:4 iron, 4 sulfur cluster binding"/>
    <property type="evidence" value="ECO:0007669"/>
    <property type="project" value="UniProtKB-UniRule"/>
</dbReference>
<feature type="compositionally biased region" description="Pro residues" evidence="21">
    <location>
        <begin position="1024"/>
        <end position="1034"/>
    </location>
</feature>
<comment type="subcellular location">
    <subcellularLocation>
        <location evidence="20">Nucleus</location>
    </subcellularLocation>
    <subcellularLocation>
        <location evidence="20">Chromosome</location>
    </subcellularLocation>
</comment>
<dbReference type="InterPro" id="IPR014808">
    <property type="entry name" value="DNA_replication_fac_Dna2_N"/>
</dbReference>
<evidence type="ECO:0000256" key="11">
    <source>
        <dbReference type="ARBA" id="ARBA00022806"/>
    </source>
</evidence>
<keyword evidence="10 20" id="KW-0378">Hydrolase</keyword>
<dbReference type="InterPro" id="IPR041679">
    <property type="entry name" value="DNA2/NAM7-like_C"/>
</dbReference>
<gene>
    <name evidence="25" type="primary">dna2_2</name>
    <name evidence="25" type="ORF">IWQ60_008608</name>
</gene>
<keyword evidence="3 20" id="KW-0004">4Fe-4S</keyword>
<dbReference type="EMBL" id="JANBPT010000656">
    <property type="protein sequence ID" value="KAJ1914962.1"/>
    <property type="molecule type" value="Genomic_DNA"/>
</dbReference>
<keyword evidence="6 20" id="KW-0479">Metal-binding</keyword>
<evidence type="ECO:0000256" key="1">
    <source>
        <dbReference type="ARBA" id="ARBA00001966"/>
    </source>
</evidence>
<keyword evidence="20" id="KW-0158">Chromosome</keyword>
<comment type="similarity">
    <text evidence="2 20">Belongs to the DNA2/NAM7 helicase family.</text>
</comment>
<accession>A0A9W7ZXW8</accession>
<evidence type="ECO:0000256" key="17">
    <source>
        <dbReference type="ARBA" id="ARBA00023242"/>
    </source>
</evidence>
<dbReference type="Pfam" id="PF13086">
    <property type="entry name" value="AAA_11"/>
    <property type="match status" value="2"/>
</dbReference>
<keyword evidence="15 20" id="KW-0238">DNA-binding</keyword>
<feature type="region of interest" description="Disordered" evidence="21">
    <location>
        <begin position="77"/>
        <end position="115"/>
    </location>
</feature>
<evidence type="ECO:0000256" key="5">
    <source>
        <dbReference type="ARBA" id="ARBA00022722"/>
    </source>
</evidence>
<feature type="region of interest" description="Disordered" evidence="21">
    <location>
        <begin position="1011"/>
        <end position="1041"/>
    </location>
</feature>
<dbReference type="InterPro" id="IPR027417">
    <property type="entry name" value="P-loop_NTPase"/>
</dbReference>
<dbReference type="GO" id="GO:0046872">
    <property type="term" value="F:metal ion binding"/>
    <property type="evidence" value="ECO:0007669"/>
    <property type="project" value="UniProtKB-UniRule"/>
</dbReference>
<evidence type="ECO:0000256" key="10">
    <source>
        <dbReference type="ARBA" id="ARBA00022801"/>
    </source>
</evidence>
<evidence type="ECO:0000313" key="26">
    <source>
        <dbReference type="Proteomes" id="UP001150569"/>
    </source>
</evidence>
<dbReference type="Gene3D" id="3.90.320.10">
    <property type="match status" value="1"/>
</dbReference>
<evidence type="ECO:0000256" key="6">
    <source>
        <dbReference type="ARBA" id="ARBA00022723"/>
    </source>
</evidence>
<evidence type="ECO:0000256" key="15">
    <source>
        <dbReference type="ARBA" id="ARBA00023125"/>
    </source>
</evidence>
<reference evidence="25" key="1">
    <citation type="submission" date="2022-07" db="EMBL/GenBank/DDBJ databases">
        <title>Phylogenomic reconstructions and comparative analyses of Kickxellomycotina fungi.</title>
        <authorList>
            <person name="Reynolds N.K."/>
            <person name="Stajich J.E."/>
            <person name="Barry K."/>
            <person name="Grigoriev I.V."/>
            <person name="Crous P."/>
            <person name="Smith M.E."/>
        </authorList>
    </citation>
    <scope>NUCLEOTIDE SEQUENCE</scope>
    <source>
        <strain evidence="25">RSA 861</strain>
    </source>
</reference>
<dbReference type="GO" id="GO:0071932">
    <property type="term" value="P:replication fork reversal"/>
    <property type="evidence" value="ECO:0007669"/>
    <property type="project" value="TreeGrafter"/>
</dbReference>
<dbReference type="SUPFAM" id="SSF52540">
    <property type="entry name" value="P-loop containing nucleoside triphosphate hydrolases"/>
    <property type="match status" value="1"/>
</dbReference>
<dbReference type="GO" id="GO:0005737">
    <property type="term" value="C:cytoplasm"/>
    <property type="evidence" value="ECO:0007669"/>
    <property type="project" value="TreeGrafter"/>
</dbReference>
<evidence type="ECO:0000259" key="23">
    <source>
        <dbReference type="Pfam" id="PF13086"/>
    </source>
</evidence>
<dbReference type="CDD" id="cd22318">
    <property type="entry name" value="DNA2_N-like"/>
    <property type="match status" value="1"/>
</dbReference>
<dbReference type="PANTHER" id="PTHR10887">
    <property type="entry name" value="DNA2/NAM7 HELICASE FAMILY"/>
    <property type="match status" value="1"/>
</dbReference>
<keyword evidence="12 20" id="KW-0067">ATP-binding</keyword>
<feature type="region of interest" description="Disordered" evidence="21">
    <location>
        <begin position="800"/>
        <end position="819"/>
    </location>
</feature>
<name>A0A9W7ZXW8_9FUNG</name>
<keyword evidence="9 20" id="KW-0227">DNA damage</keyword>
<dbReference type="GO" id="GO:0006281">
    <property type="term" value="P:DNA repair"/>
    <property type="evidence" value="ECO:0007669"/>
    <property type="project" value="UniProtKB-KW"/>
</dbReference>
<dbReference type="InterPro" id="IPR041677">
    <property type="entry name" value="DNA2/NAM7_AAA_11"/>
</dbReference>
<proteinExistence type="inferred from homology"/>
<protein>
    <recommendedName>
        <fullName evidence="20">DNA replication ATP-dependent helicase/nuclease</fullName>
        <ecNumber evidence="20">3.1.-.-</ecNumber>
        <ecNumber evidence="20">3.6.4.12</ecNumber>
    </recommendedName>
</protein>
<dbReference type="GO" id="GO:0000014">
    <property type="term" value="F:single-stranded DNA endodeoxyribonuclease activity"/>
    <property type="evidence" value="ECO:0007669"/>
    <property type="project" value="UniProtKB-ARBA"/>
</dbReference>
<dbReference type="Proteomes" id="UP001150569">
    <property type="component" value="Unassembled WGS sequence"/>
</dbReference>
<dbReference type="FunFam" id="3.40.50.300:FF:000721">
    <property type="entry name" value="DNA replication ATP-dependent helicase/nuclease DNA2"/>
    <property type="match status" value="1"/>
</dbReference>
<dbReference type="GO" id="GO:0017108">
    <property type="term" value="F:5'-flap endonuclease activity"/>
    <property type="evidence" value="ECO:0007669"/>
    <property type="project" value="UniProtKB-UniRule"/>
</dbReference>
<evidence type="ECO:0000256" key="2">
    <source>
        <dbReference type="ARBA" id="ARBA00007913"/>
    </source>
</evidence>
<comment type="catalytic activity">
    <reaction evidence="19 20">
        <text>ATP + H2O = ADP + phosphate + H(+)</text>
        <dbReference type="Rhea" id="RHEA:13065"/>
        <dbReference type="ChEBI" id="CHEBI:15377"/>
        <dbReference type="ChEBI" id="CHEBI:15378"/>
        <dbReference type="ChEBI" id="CHEBI:30616"/>
        <dbReference type="ChEBI" id="CHEBI:43474"/>
        <dbReference type="ChEBI" id="CHEBI:456216"/>
        <dbReference type="EC" id="3.6.4.12"/>
    </reaction>
</comment>
<organism evidence="25 26">
    <name type="scientific">Tieghemiomyces parasiticus</name>
    <dbReference type="NCBI Taxonomy" id="78921"/>
    <lineage>
        <taxon>Eukaryota</taxon>
        <taxon>Fungi</taxon>
        <taxon>Fungi incertae sedis</taxon>
        <taxon>Zoopagomycota</taxon>
        <taxon>Kickxellomycotina</taxon>
        <taxon>Dimargaritomycetes</taxon>
        <taxon>Dimargaritales</taxon>
        <taxon>Dimargaritaceae</taxon>
        <taxon>Tieghemiomyces</taxon>
    </lineage>
</organism>
<dbReference type="Gene3D" id="3.40.50.300">
    <property type="entry name" value="P-loop containing nucleotide triphosphate hydrolases"/>
    <property type="match status" value="2"/>
</dbReference>
<evidence type="ECO:0000256" key="7">
    <source>
        <dbReference type="ARBA" id="ARBA00022741"/>
    </source>
</evidence>
<feature type="domain" description="DNA2/NAM7 helicase-like C-terminal" evidence="24">
    <location>
        <begin position="1249"/>
        <end position="1475"/>
    </location>
</feature>
<dbReference type="InterPro" id="IPR011604">
    <property type="entry name" value="PDDEXK-like_dom_sf"/>
</dbReference>
<feature type="region of interest" description="Disordered" evidence="21">
    <location>
        <begin position="127"/>
        <end position="200"/>
    </location>
</feature>
<dbReference type="InterPro" id="IPR045055">
    <property type="entry name" value="DNA2/NAM7-like"/>
</dbReference>